<organism evidence="2 3">
    <name type="scientific">Candidatus Segetimicrobium genomatis</name>
    <dbReference type="NCBI Taxonomy" id="2569760"/>
    <lineage>
        <taxon>Bacteria</taxon>
        <taxon>Bacillati</taxon>
        <taxon>Candidatus Sysuimicrobiota</taxon>
        <taxon>Candidatus Sysuimicrobiia</taxon>
        <taxon>Candidatus Sysuimicrobiales</taxon>
        <taxon>Candidatus Segetimicrobiaceae</taxon>
        <taxon>Candidatus Segetimicrobium</taxon>
    </lineage>
</organism>
<evidence type="ECO:0000313" key="3">
    <source>
        <dbReference type="Proteomes" id="UP000320048"/>
    </source>
</evidence>
<keyword evidence="2" id="KW-0031">Aminopeptidase</keyword>
<comment type="caution">
    <text evidence="2">The sequence shown here is derived from an EMBL/GenBank/DDBJ whole genome shotgun (WGS) entry which is preliminary data.</text>
</comment>
<dbReference type="InterPro" id="IPR058739">
    <property type="entry name" value="NicX"/>
</dbReference>
<name>A0A537JIT8_9BACT</name>
<dbReference type="Pfam" id="PF26233">
    <property type="entry name" value="NicX"/>
    <property type="match status" value="1"/>
</dbReference>
<dbReference type="GO" id="GO:0004177">
    <property type="term" value="F:aminopeptidase activity"/>
    <property type="evidence" value="ECO:0007669"/>
    <property type="project" value="UniProtKB-KW"/>
</dbReference>
<dbReference type="InterPro" id="IPR052170">
    <property type="entry name" value="M29_Exopeptidase"/>
</dbReference>
<protein>
    <submittedName>
        <fullName evidence="2">Aminopeptidase</fullName>
    </submittedName>
</protein>
<gene>
    <name evidence="2" type="ORF">E6H04_02930</name>
</gene>
<dbReference type="PANTHER" id="PTHR34448:SF1">
    <property type="entry name" value="BLL6088 PROTEIN"/>
    <property type="match status" value="1"/>
</dbReference>
<keyword evidence="1" id="KW-0479">Metal-binding</keyword>
<evidence type="ECO:0000313" key="2">
    <source>
        <dbReference type="EMBL" id="TMI83455.1"/>
    </source>
</evidence>
<keyword evidence="2" id="KW-0378">Hydrolase</keyword>
<sequence>MNFALMAPGAVKVVRTCAAVRPGEQVVILTDVAVPHRVAEALAFAVAAEGGSAVTVTMPRPRRPGEEPPPPVAEAMKRAHVILAPTSLSVFHTAAARDAVAAGARMLAISECREETLIRGGIDADFAARAPVAEALARRLCGDRLELRARGGTDLAMRLGGRAAVANTGLATRPGTRAGIPTIEAYVAPLEGTAEGVAVVDASVAVLGLVAAPIAIRFASGRAETFEGGAQARALQDLVRAAGHPNAFMLSEVGIGLNPQARVVGRIIEDEGTYGTCHIALGSNTHFGGRLDAPLHLDMVMWEPDVIVDGRPLVRGGRLVEEASS</sequence>
<dbReference type="PANTHER" id="PTHR34448">
    <property type="entry name" value="AMINOPEPTIDASE"/>
    <property type="match status" value="1"/>
</dbReference>
<accession>A0A537JIT8</accession>
<dbReference type="GO" id="GO:0006508">
    <property type="term" value="P:proteolysis"/>
    <property type="evidence" value="ECO:0007669"/>
    <property type="project" value="InterPro"/>
</dbReference>
<dbReference type="AlphaFoldDB" id="A0A537JIT8"/>
<dbReference type="SUPFAM" id="SSF144052">
    <property type="entry name" value="Thermophilic metalloprotease-like"/>
    <property type="match status" value="1"/>
</dbReference>
<dbReference type="EMBL" id="VBAO01000075">
    <property type="protein sequence ID" value="TMI83455.1"/>
    <property type="molecule type" value="Genomic_DNA"/>
</dbReference>
<reference evidence="2 3" key="1">
    <citation type="journal article" date="2019" name="Nat. Microbiol.">
        <title>Mediterranean grassland soil C-N compound turnover is dependent on rainfall and depth, and is mediated by genomically divergent microorganisms.</title>
        <authorList>
            <person name="Diamond S."/>
            <person name="Andeer P.F."/>
            <person name="Li Z."/>
            <person name="Crits-Christoph A."/>
            <person name="Burstein D."/>
            <person name="Anantharaman K."/>
            <person name="Lane K.R."/>
            <person name="Thomas B.C."/>
            <person name="Pan C."/>
            <person name="Northen T.R."/>
            <person name="Banfield J.F."/>
        </authorList>
    </citation>
    <scope>NUCLEOTIDE SEQUENCE [LARGE SCALE GENOMIC DNA]</scope>
    <source>
        <strain evidence="2">NP_7</strain>
    </source>
</reference>
<dbReference type="Proteomes" id="UP000320048">
    <property type="component" value="Unassembled WGS sequence"/>
</dbReference>
<evidence type="ECO:0000256" key="1">
    <source>
        <dbReference type="ARBA" id="ARBA00022723"/>
    </source>
</evidence>
<dbReference type="GO" id="GO:0046872">
    <property type="term" value="F:metal ion binding"/>
    <property type="evidence" value="ECO:0007669"/>
    <property type="project" value="UniProtKB-KW"/>
</dbReference>
<keyword evidence="2" id="KW-0645">Protease</keyword>
<proteinExistence type="predicted"/>